<dbReference type="InterPro" id="IPR001670">
    <property type="entry name" value="ADH_Fe/GldA"/>
</dbReference>
<evidence type="ECO:0000259" key="2">
    <source>
        <dbReference type="Pfam" id="PF00465"/>
    </source>
</evidence>
<name>A0ABD5WRQ0_9EURY</name>
<dbReference type="PANTHER" id="PTHR11496">
    <property type="entry name" value="ALCOHOL DEHYDROGENASE"/>
    <property type="match status" value="1"/>
</dbReference>
<sequence length="397" mass="40379">MTDLDTPPFAFDYDPGAIHYGRGAIDDLGDALADRGCDTALVVCGSNVGGNADLMDAVEAGLDGRLVEVFAGTTPEKRLREAARAVERADAVDADAFVPVGGGSSLDVATVASVLRARGLSLADARAEVAETGGIATPDDPAGLTPLFPVPTTLAGADLSVIAGISAEVDDGAGGTETVSTGVGGAELMPEALVYDPALFETTPAGVLAGSAMNGFDKAVESLYACTRTAVTDATATRAVRLLVDGLPAMTDDETAMDRTVAGIVLAQYGISRPGDMTINVIHAFGHGLRDAFGIQQGLAHATVAPHALRAMADAGVDLSLLQTAFEVETVEAAITEVERVRDALDLPASLSAVDGVDEAGLDEAARVTAADSLLSYAPEGYDLSESDARAVLDAAY</sequence>
<feature type="domain" description="Alcohol dehydrogenase iron-type/glycerol dehydrogenase GldA" evidence="2">
    <location>
        <begin position="15"/>
        <end position="197"/>
    </location>
</feature>
<organism evidence="4 5">
    <name type="scientific">Halobaculum marinum</name>
    <dbReference type="NCBI Taxonomy" id="3031996"/>
    <lineage>
        <taxon>Archaea</taxon>
        <taxon>Methanobacteriati</taxon>
        <taxon>Methanobacteriota</taxon>
        <taxon>Stenosarchaea group</taxon>
        <taxon>Halobacteria</taxon>
        <taxon>Halobacteriales</taxon>
        <taxon>Haloferacaceae</taxon>
        <taxon>Halobaculum</taxon>
    </lineage>
</organism>
<dbReference type="CDD" id="cd14866">
    <property type="entry name" value="Fe-ADH-like"/>
    <property type="match status" value="1"/>
</dbReference>
<dbReference type="Pfam" id="PF25137">
    <property type="entry name" value="ADH_Fe_C"/>
    <property type="match status" value="1"/>
</dbReference>
<dbReference type="GeneID" id="79269879"/>
<evidence type="ECO:0000313" key="4">
    <source>
        <dbReference type="EMBL" id="MFC7096235.1"/>
    </source>
</evidence>
<evidence type="ECO:0000256" key="1">
    <source>
        <dbReference type="ARBA" id="ARBA00023002"/>
    </source>
</evidence>
<evidence type="ECO:0000259" key="3">
    <source>
        <dbReference type="Pfam" id="PF25137"/>
    </source>
</evidence>
<dbReference type="GO" id="GO:0016491">
    <property type="term" value="F:oxidoreductase activity"/>
    <property type="evidence" value="ECO:0007669"/>
    <property type="project" value="UniProtKB-KW"/>
</dbReference>
<dbReference type="Proteomes" id="UP001596388">
    <property type="component" value="Unassembled WGS sequence"/>
</dbReference>
<dbReference type="Pfam" id="PF00465">
    <property type="entry name" value="Fe-ADH"/>
    <property type="match status" value="1"/>
</dbReference>
<dbReference type="AlphaFoldDB" id="A0ABD5WRQ0"/>
<proteinExistence type="predicted"/>
<dbReference type="InterPro" id="IPR039697">
    <property type="entry name" value="Alcohol_dehydrogenase_Fe"/>
</dbReference>
<dbReference type="EMBL" id="JBHTAG010000002">
    <property type="protein sequence ID" value="MFC7096235.1"/>
    <property type="molecule type" value="Genomic_DNA"/>
</dbReference>
<dbReference type="PANTHER" id="PTHR11496:SF83">
    <property type="entry name" value="HYDROXYACID-OXOACID TRANSHYDROGENASE, MITOCHONDRIAL"/>
    <property type="match status" value="1"/>
</dbReference>
<dbReference type="RefSeq" id="WP_276239288.1">
    <property type="nucleotide sequence ID" value="NZ_CP119989.1"/>
</dbReference>
<keyword evidence="1" id="KW-0560">Oxidoreductase</keyword>
<accession>A0ABD5WRQ0</accession>
<dbReference type="Gene3D" id="3.40.50.1970">
    <property type="match status" value="1"/>
</dbReference>
<reference evidence="4 5" key="1">
    <citation type="journal article" date="2019" name="Int. J. Syst. Evol. Microbiol.">
        <title>The Global Catalogue of Microorganisms (GCM) 10K type strain sequencing project: providing services to taxonomists for standard genome sequencing and annotation.</title>
        <authorList>
            <consortium name="The Broad Institute Genomics Platform"/>
            <consortium name="The Broad Institute Genome Sequencing Center for Infectious Disease"/>
            <person name="Wu L."/>
            <person name="Ma J."/>
        </authorList>
    </citation>
    <scope>NUCLEOTIDE SEQUENCE [LARGE SCALE GENOMIC DNA]</scope>
    <source>
        <strain evidence="4 5">DT55</strain>
    </source>
</reference>
<feature type="domain" description="Fe-containing alcohol dehydrogenase-like C-terminal" evidence="3">
    <location>
        <begin position="211"/>
        <end position="380"/>
    </location>
</feature>
<dbReference type="SUPFAM" id="SSF56796">
    <property type="entry name" value="Dehydroquinate synthase-like"/>
    <property type="match status" value="1"/>
</dbReference>
<protein>
    <submittedName>
        <fullName evidence="4">Iron-containing alcohol dehydrogenase family protein</fullName>
    </submittedName>
</protein>
<keyword evidence="5" id="KW-1185">Reference proteome</keyword>
<comment type="caution">
    <text evidence="4">The sequence shown here is derived from an EMBL/GenBank/DDBJ whole genome shotgun (WGS) entry which is preliminary data.</text>
</comment>
<dbReference type="InterPro" id="IPR056798">
    <property type="entry name" value="ADH_Fe_C"/>
</dbReference>
<gene>
    <name evidence="4" type="ORF">ACFQKD_02870</name>
</gene>
<dbReference type="Gene3D" id="1.20.1090.10">
    <property type="entry name" value="Dehydroquinate synthase-like - alpha domain"/>
    <property type="match status" value="1"/>
</dbReference>
<evidence type="ECO:0000313" key="5">
    <source>
        <dbReference type="Proteomes" id="UP001596388"/>
    </source>
</evidence>